<dbReference type="InterPro" id="IPR002938">
    <property type="entry name" value="FAD-bd"/>
</dbReference>
<keyword evidence="3" id="KW-1185">Reference proteome</keyword>
<name>A0A6V8KIR2_9ACTN</name>
<evidence type="ECO:0000313" key="3">
    <source>
        <dbReference type="Proteomes" id="UP000482800"/>
    </source>
</evidence>
<protein>
    <recommendedName>
        <fullName evidence="1">FAD-binding domain-containing protein</fullName>
    </recommendedName>
</protein>
<feature type="domain" description="FAD-binding" evidence="1">
    <location>
        <begin position="5"/>
        <end position="44"/>
    </location>
</feature>
<reference evidence="2 3" key="1">
    <citation type="submission" date="2020-03" db="EMBL/GenBank/DDBJ databases">
        <title>Whole genome shotgun sequence of Phytohabitans houttuyneae NBRC 108639.</title>
        <authorList>
            <person name="Komaki H."/>
            <person name="Tamura T."/>
        </authorList>
    </citation>
    <scope>NUCLEOTIDE SEQUENCE [LARGE SCALE GENOMIC DNA]</scope>
    <source>
        <strain evidence="2 3">NBRC 108639</strain>
    </source>
</reference>
<accession>A0A6V8KIR2</accession>
<reference evidence="2 3" key="2">
    <citation type="submission" date="2020-03" db="EMBL/GenBank/DDBJ databases">
        <authorList>
            <person name="Ichikawa N."/>
            <person name="Kimura A."/>
            <person name="Kitahashi Y."/>
            <person name="Uohara A."/>
        </authorList>
    </citation>
    <scope>NUCLEOTIDE SEQUENCE [LARGE SCALE GENOMIC DNA]</scope>
    <source>
        <strain evidence="2 3">NBRC 108639</strain>
    </source>
</reference>
<dbReference type="Pfam" id="PF01494">
    <property type="entry name" value="FAD_binding_3"/>
    <property type="match status" value="1"/>
</dbReference>
<sequence length="48" mass="5158">MRHVETPVLVVGGSLVGLSTSLFLAHHGVEHLVVERHPGTAIHPARRS</sequence>
<dbReference type="InterPro" id="IPR036188">
    <property type="entry name" value="FAD/NAD-bd_sf"/>
</dbReference>
<dbReference type="Proteomes" id="UP000482800">
    <property type="component" value="Unassembled WGS sequence"/>
</dbReference>
<dbReference type="AlphaFoldDB" id="A0A6V8KIR2"/>
<evidence type="ECO:0000313" key="2">
    <source>
        <dbReference type="EMBL" id="GFJ82318.1"/>
    </source>
</evidence>
<proteinExistence type="predicted"/>
<gene>
    <name evidence="2" type="ORF">Phou_064980</name>
</gene>
<evidence type="ECO:0000259" key="1">
    <source>
        <dbReference type="Pfam" id="PF01494"/>
    </source>
</evidence>
<comment type="caution">
    <text evidence="2">The sequence shown here is derived from an EMBL/GenBank/DDBJ whole genome shotgun (WGS) entry which is preliminary data.</text>
</comment>
<dbReference type="GO" id="GO:0071949">
    <property type="term" value="F:FAD binding"/>
    <property type="evidence" value="ECO:0007669"/>
    <property type="project" value="InterPro"/>
</dbReference>
<dbReference type="SUPFAM" id="SSF51905">
    <property type="entry name" value="FAD/NAD(P)-binding domain"/>
    <property type="match status" value="1"/>
</dbReference>
<dbReference type="EMBL" id="BLPF01000002">
    <property type="protein sequence ID" value="GFJ82318.1"/>
    <property type="molecule type" value="Genomic_DNA"/>
</dbReference>
<dbReference type="Gene3D" id="3.50.50.60">
    <property type="entry name" value="FAD/NAD(P)-binding domain"/>
    <property type="match status" value="1"/>
</dbReference>
<organism evidence="2 3">
    <name type="scientific">Phytohabitans houttuyneae</name>
    <dbReference type="NCBI Taxonomy" id="1076126"/>
    <lineage>
        <taxon>Bacteria</taxon>
        <taxon>Bacillati</taxon>
        <taxon>Actinomycetota</taxon>
        <taxon>Actinomycetes</taxon>
        <taxon>Micromonosporales</taxon>
        <taxon>Micromonosporaceae</taxon>
    </lineage>
</organism>